<dbReference type="STRING" id="1821621.A8C75_11520"/>
<dbReference type="OrthoDB" id="9814751at2"/>
<dbReference type="GO" id="GO:0003677">
    <property type="term" value="F:DNA binding"/>
    <property type="evidence" value="ECO:0007669"/>
    <property type="project" value="UniProtKB-KW"/>
</dbReference>
<evidence type="ECO:0000256" key="1">
    <source>
        <dbReference type="ARBA" id="ARBA00023125"/>
    </source>
</evidence>
<dbReference type="RefSeq" id="WP_067382239.1">
    <property type="nucleotide sequence ID" value="NZ_CP015839.1"/>
</dbReference>
<dbReference type="Gene3D" id="2.60.120.10">
    <property type="entry name" value="Jelly Rolls"/>
    <property type="match status" value="1"/>
</dbReference>
<reference evidence="4" key="1">
    <citation type="submission" date="2016-05" db="EMBL/GenBank/DDBJ databases">
        <authorList>
            <person name="Baek K."/>
            <person name="Yang S.-J."/>
        </authorList>
    </citation>
    <scope>NUCLEOTIDE SEQUENCE [LARGE SCALE GENOMIC DNA]</scope>
    <source>
        <strain evidence="4">ST58-10</strain>
    </source>
</reference>
<protein>
    <submittedName>
        <fullName evidence="3">XRE family transcriptional regulator</fullName>
    </submittedName>
</protein>
<dbReference type="AlphaFoldDB" id="A0A1A9EZT3"/>
<dbReference type="InterPro" id="IPR001387">
    <property type="entry name" value="Cro/C1-type_HTH"/>
</dbReference>
<reference evidence="3 4" key="2">
    <citation type="journal article" date="2018" name="Int. J. Syst. Evol. Microbiol.">
        <title>Marinobacterium aestuarii sp. nov., a benzene-degrading marine bacterium isolated from estuary sediment.</title>
        <authorList>
            <person name="Bae S.S."/>
            <person name="Jung J."/>
            <person name="Chung D."/>
            <person name="Baek K."/>
        </authorList>
    </citation>
    <scope>NUCLEOTIDE SEQUENCE [LARGE SCALE GENOMIC DNA]</scope>
    <source>
        <strain evidence="3 4">ST58-10</strain>
    </source>
</reference>
<dbReference type="PANTHER" id="PTHR46797:SF11">
    <property type="entry name" value="HTH-TYPE TRANSCRIPTIONAL REGULATOR PUUR"/>
    <property type="match status" value="1"/>
</dbReference>
<dbReference type="InterPro" id="IPR050807">
    <property type="entry name" value="TransReg_Diox_bact_type"/>
</dbReference>
<dbReference type="PROSITE" id="PS50943">
    <property type="entry name" value="HTH_CROC1"/>
    <property type="match status" value="1"/>
</dbReference>
<dbReference type="PANTHER" id="PTHR46797">
    <property type="entry name" value="HTH-TYPE TRANSCRIPTIONAL REGULATOR"/>
    <property type="match status" value="1"/>
</dbReference>
<dbReference type="Pfam" id="PF01381">
    <property type="entry name" value="HTH_3"/>
    <property type="match status" value="1"/>
</dbReference>
<dbReference type="Pfam" id="PF07883">
    <property type="entry name" value="Cupin_2"/>
    <property type="match status" value="1"/>
</dbReference>
<dbReference type="CDD" id="cd02209">
    <property type="entry name" value="cupin_XRE_C"/>
    <property type="match status" value="1"/>
</dbReference>
<gene>
    <name evidence="3" type="ORF">A8C75_11520</name>
</gene>
<dbReference type="EMBL" id="CP015839">
    <property type="protein sequence ID" value="ANG63039.1"/>
    <property type="molecule type" value="Genomic_DNA"/>
</dbReference>
<dbReference type="GO" id="GO:0003700">
    <property type="term" value="F:DNA-binding transcription factor activity"/>
    <property type="evidence" value="ECO:0007669"/>
    <property type="project" value="TreeGrafter"/>
</dbReference>
<dbReference type="InterPro" id="IPR010982">
    <property type="entry name" value="Lambda_DNA-bd_dom_sf"/>
</dbReference>
<name>A0A1A9EZT3_9GAMM</name>
<accession>A0A1A9EZT3</accession>
<dbReference type="KEGG" id="mars:A8C75_11520"/>
<evidence type="ECO:0000259" key="2">
    <source>
        <dbReference type="PROSITE" id="PS50943"/>
    </source>
</evidence>
<evidence type="ECO:0000313" key="3">
    <source>
        <dbReference type="EMBL" id="ANG63039.1"/>
    </source>
</evidence>
<feature type="domain" description="HTH cro/C1-type" evidence="2">
    <location>
        <begin position="7"/>
        <end position="61"/>
    </location>
</feature>
<keyword evidence="1" id="KW-0238">DNA-binding</keyword>
<keyword evidence="4" id="KW-1185">Reference proteome</keyword>
<sequence length="180" mass="19812">MDVGDRLKKIRQIYGFSQRELAKRVGLTNSTISMIEQNRVSPSVSSLKKILDGIPMSVSEFFTVDLNAHDKVVYRPDELIDIGSDGIELRLVGSVENKSGLALLIESYEPGADTGTEMMSHEGEEAGTVIEGSIEVTIGGEVHRLDAGDSYSFSTQIPHRFRNRSKKTCRIVSAHTPPTF</sequence>
<dbReference type="Proteomes" id="UP000078070">
    <property type="component" value="Chromosome"/>
</dbReference>
<dbReference type="SUPFAM" id="SSF51182">
    <property type="entry name" value="RmlC-like cupins"/>
    <property type="match status" value="1"/>
</dbReference>
<organism evidence="3 4">
    <name type="scientific">Marinobacterium aestuarii</name>
    <dbReference type="NCBI Taxonomy" id="1821621"/>
    <lineage>
        <taxon>Bacteria</taxon>
        <taxon>Pseudomonadati</taxon>
        <taxon>Pseudomonadota</taxon>
        <taxon>Gammaproteobacteria</taxon>
        <taxon>Oceanospirillales</taxon>
        <taxon>Oceanospirillaceae</taxon>
        <taxon>Marinobacterium</taxon>
    </lineage>
</organism>
<dbReference type="Gene3D" id="1.10.260.40">
    <property type="entry name" value="lambda repressor-like DNA-binding domains"/>
    <property type="match status" value="1"/>
</dbReference>
<dbReference type="InterPro" id="IPR013096">
    <property type="entry name" value="Cupin_2"/>
</dbReference>
<dbReference type="InterPro" id="IPR014710">
    <property type="entry name" value="RmlC-like_jellyroll"/>
</dbReference>
<dbReference type="InterPro" id="IPR011051">
    <property type="entry name" value="RmlC_Cupin_sf"/>
</dbReference>
<dbReference type="SMART" id="SM00530">
    <property type="entry name" value="HTH_XRE"/>
    <property type="match status" value="1"/>
</dbReference>
<proteinExistence type="predicted"/>
<evidence type="ECO:0000313" key="4">
    <source>
        <dbReference type="Proteomes" id="UP000078070"/>
    </source>
</evidence>
<dbReference type="GO" id="GO:0005829">
    <property type="term" value="C:cytosol"/>
    <property type="evidence" value="ECO:0007669"/>
    <property type="project" value="TreeGrafter"/>
</dbReference>
<dbReference type="CDD" id="cd00093">
    <property type="entry name" value="HTH_XRE"/>
    <property type="match status" value="1"/>
</dbReference>
<dbReference type="SUPFAM" id="SSF47413">
    <property type="entry name" value="lambda repressor-like DNA-binding domains"/>
    <property type="match status" value="1"/>
</dbReference>